<sequence length="42" mass="4732">MNVDRSGVHSQRVQRQYAAAFDSRPADRARSSPRGSAYRRPA</sequence>
<comment type="caution">
    <text evidence="2">The sequence shown here is derived from an EMBL/GenBank/DDBJ whole genome shotgun (WGS) entry which is preliminary data.</text>
</comment>
<gene>
    <name evidence="2" type="ORF">I553_7277</name>
</gene>
<name>X8E770_MYCXE</name>
<evidence type="ECO:0000313" key="2">
    <source>
        <dbReference type="EMBL" id="EUA76434.1"/>
    </source>
</evidence>
<accession>X8E770</accession>
<protein>
    <submittedName>
        <fullName evidence="2">Uncharacterized protein</fullName>
    </submittedName>
</protein>
<dbReference type="PATRIC" id="fig|1299334.3.peg.306"/>
<dbReference type="AlphaFoldDB" id="X8E770"/>
<proteinExistence type="predicted"/>
<feature type="region of interest" description="Disordered" evidence="1">
    <location>
        <begin position="1"/>
        <end position="42"/>
    </location>
</feature>
<organism evidence="2">
    <name type="scientific">Mycobacterium xenopi 4042</name>
    <dbReference type="NCBI Taxonomy" id="1299334"/>
    <lineage>
        <taxon>Bacteria</taxon>
        <taxon>Bacillati</taxon>
        <taxon>Actinomycetota</taxon>
        <taxon>Actinomycetes</taxon>
        <taxon>Mycobacteriales</taxon>
        <taxon>Mycobacteriaceae</taxon>
        <taxon>Mycobacterium</taxon>
    </lineage>
</organism>
<reference evidence="2" key="1">
    <citation type="submission" date="2014-01" db="EMBL/GenBank/DDBJ databases">
        <authorList>
            <person name="Brown-Elliot B."/>
            <person name="Wallace R."/>
            <person name="Lenaerts A."/>
            <person name="Ordway D."/>
            <person name="DeGroote M.A."/>
            <person name="Parker T."/>
            <person name="Sizemore C."/>
            <person name="Tallon L.J."/>
            <person name="Sadzewicz L.K."/>
            <person name="Sengamalay N."/>
            <person name="Fraser C.M."/>
            <person name="Hine E."/>
            <person name="Shefchek K.A."/>
            <person name="Das S.P."/>
            <person name="Tettelin H."/>
        </authorList>
    </citation>
    <scope>NUCLEOTIDE SEQUENCE [LARGE SCALE GENOMIC DNA]</scope>
    <source>
        <strain evidence="2">4042</strain>
    </source>
</reference>
<dbReference type="EMBL" id="JAOB01000006">
    <property type="protein sequence ID" value="EUA76434.1"/>
    <property type="molecule type" value="Genomic_DNA"/>
</dbReference>
<evidence type="ECO:0000256" key="1">
    <source>
        <dbReference type="SAM" id="MobiDB-lite"/>
    </source>
</evidence>